<feature type="domain" description="Alpha-D-phosphohexomutase alpha/beta/alpha" evidence="8">
    <location>
        <begin position="16"/>
        <end position="127"/>
    </location>
</feature>
<evidence type="ECO:0000313" key="12">
    <source>
        <dbReference type="Proteomes" id="UP000815698"/>
    </source>
</evidence>
<dbReference type="InterPro" id="IPR005843">
    <property type="entry name" value="A-D-PHexomutase_C"/>
</dbReference>
<dbReference type="SUPFAM" id="SSF158997">
    <property type="entry name" value="Trm112p-like"/>
    <property type="match status" value="1"/>
</dbReference>
<dbReference type="Gene3D" id="3.30.310.50">
    <property type="entry name" value="Alpha-D-phosphohexomutase, C-terminal domain"/>
    <property type="match status" value="1"/>
</dbReference>
<proteinExistence type="inferred from homology"/>
<dbReference type="Gene3D" id="3.40.120.10">
    <property type="entry name" value="Alpha-D-Glucose-1,6-Bisphosphate, subunit A, domain 3"/>
    <property type="match status" value="3"/>
</dbReference>
<dbReference type="InterPro" id="IPR016055">
    <property type="entry name" value="A-D-PHexomutase_a/b/a-I/II/III"/>
</dbReference>
<dbReference type="PANTHER" id="PTHR43771:SF1">
    <property type="entry name" value="PHOSPHOMANNOMUTASE"/>
    <property type="match status" value="1"/>
</dbReference>
<evidence type="ECO:0000313" key="11">
    <source>
        <dbReference type="EMBL" id="ATH96286.1"/>
    </source>
</evidence>
<name>A0ABM6PN38_9MICO</name>
<feature type="domain" description="Alpha-D-phosphohexomutase C-terminal" evidence="7">
    <location>
        <begin position="389"/>
        <end position="468"/>
    </location>
</feature>
<keyword evidence="6" id="KW-0413">Isomerase</keyword>
<dbReference type="SUPFAM" id="SSF55957">
    <property type="entry name" value="Phosphoglucomutase, C-terminal domain"/>
    <property type="match status" value="1"/>
</dbReference>
<reference evidence="11 12" key="1">
    <citation type="journal article" date="2016" name="Int. J. Syst. Evol. Microbiol.">
        <title>Dermabacter jinjuensis sp. nov., a novel species of the genus Dermabacter isolated from a clinical specimen.</title>
        <authorList>
            <person name="Park Y.K."/>
            <person name="Lee K.M."/>
            <person name="Lee W.K."/>
            <person name="Cho M.J."/>
            <person name="Lee H.S."/>
            <person name="Cho Y.G."/>
            <person name="Lee Y.C."/>
            <person name="Lee W.K."/>
            <person name="Seong W.K."/>
            <person name="Hwang K.J."/>
        </authorList>
    </citation>
    <scope>NUCLEOTIDE SEQUENCE [LARGE SCALE GENOMIC DNA]</scope>
    <source>
        <strain evidence="11 12">32T</strain>
    </source>
</reference>
<dbReference type="InterPro" id="IPR005846">
    <property type="entry name" value="A-D-PHexomutase_a/b/a-III"/>
</dbReference>
<dbReference type="Proteomes" id="UP000815698">
    <property type="component" value="Chromosome"/>
</dbReference>
<comment type="similarity">
    <text evidence="2">Belongs to the phosphohexose mutase family.</text>
</comment>
<evidence type="ECO:0000259" key="9">
    <source>
        <dbReference type="Pfam" id="PF02879"/>
    </source>
</evidence>
<protein>
    <submittedName>
        <fullName evidence="11">Phosphomannomutase/phosphoglucomutase</fullName>
    </submittedName>
</protein>
<evidence type="ECO:0000256" key="2">
    <source>
        <dbReference type="ARBA" id="ARBA00010231"/>
    </source>
</evidence>
<accession>A0ABM6PN38</accession>
<keyword evidence="12" id="KW-1185">Reference proteome</keyword>
<feature type="domain" description="Alpha-D-phosphohexomutase alpha/beta/alpha" evidence="9">
    <location>
        <begin position="163"/>
        <end position="264"/>
    </location>
</feature>
<keyword evidence="3" id="KW-0597">Phosphoprotein</keyword>
<evidence type="ECO:0000256" key="6">
    <source>
        <dbReference type="ARBA" id="ARBA00023235"/>
    </source>
</evidence>
<gene>
    <name evidence="11" type="ORF">COP05_03630</name>
</gene>
<feature type="domain" description="Alpha-D-phosphohexomutase alpha/beta/alpha" evidence="10">
    <location>
        <begin position="274"/>
        <end position="384"/>
    </location>
</feature>
<dbReference type="Gene3D" id="2.20.25.10">
    <property type="match status" value="1"/>
</dbReference>
<evidence type="ECO:0000256" key="1">
    <source>
        <dbReference type="ARBA" id="ARBA00001946"/>
    </source>
</evidence>
<dbReference type="InterPro" id="IPR036900">
    <property type="entry name" value="A-D-PHexomutase_C_sf"/>
</dbReference>
<dbReference type="PANTHER" id="PTHR43771">
    <property type="entry name" value="PHOSPHOMANNOMUTASE"/>
    <property type="match status" value="1"/>
</dbReference>
<dbReference type="SUPFAM" id="SSF53738">
    <property type="entry name" value="Phosphoglucomutase, first 3 domains"/>
    <property type="match status" value="3"/>
</dbReference>
<keyword evidence="4" id="KW-0479">Metal-binding</keyword>
<dbReference type="InterPro" id="IPR005844">
    <property type="entry name" value="A-D-PHexomutase_a/b/a-I"/>
</dbReference>
<dbReference type="CDD" id="cd03089">
    <property type="entry name" value="PMM_PGM"/>
    <property type="match status" value="1"/>
</dbReference>
<dbReference type="InterPro" id="IPR005841">
    <property type="entry name" value="Alpha-D-phosphohexomutase_SF"/>
</dbReference>
<evidence type="ECO:0000259" key="7">
    <source>
        <dbReference type="Pfam" id="PF00408"/>
    </source>
</evidence>
<organism evidence="11 12">
    <name type="scientific">Dermabacter jinjuensis</name>
    <dbReference type="NCBI Taxonomy" id="1667168"/>
    <lineage>
        <taxon>Bacteria</taxon>
        <taxon>Bacillati</taxon>
        <taxon>Actinomycetota</taxon>
        <taxon>Actinomycetes</taxon>
        <taxon>Micrococcales</taxon>
        <taxon>Dermabacteraceae</taxon>
        <taxon>Dermabacter</taxon>
    </lineage>
</organism>
<keyword evidence="5" id="KW-0460">Magnesium</keyword>
<dbReference type="PRINTS" id="PR00509">
    <property type="entry name" value="PGMPMM"/>
</dbReference>
<comment type="cofactor">
    <cofactor evidence="1">
        <name>Mg(2+)</name>
        <dbReference type="ChEBI" id="CHEBI:18420"/>
    </cofactor>
</comment>
<evidence type="ECO:0000259" key="8">
    <source>
        <dbReference type="Pfam" id="PF02878"/>
    </source>
</evidence>
<dbReference type="InterPro" id="IPR005845">
    <property type="entry name" value="A-D-PHexomutase_a/b/a-II"/>
</dbReference>
<evidence type="ECO:0000256" key="3">
    <source>
        <dbReference type="ARBA" id="ARBA00022553"/>
    </source>
</evidence>
<evidence type="ECO:0000259" key="10">
    <source>
        <dbReference type="Pfam" id="PF02880"/>
    </source>
</evidence>
<dbReference type="Pfam" id="PF00408">
    <property type="entry name" value="PGM_PMM_IV"/>
    <property type="match status" value="1"/>
</dbReference>
<dbReference type="Pfam" id="PF02878">
    <property type="entry name" value="PGM_PMM_I"/>
    <property type="match status" value="1"/>
</dbReference>
<sequence>MSAEGARDHAGALEAIVGSYDIRGVADETLTPEIAGALGAAFADFLDAGDIIVAHDMRISSPDLAEAFARGAVRRGSTVAFAGLSSTDQLYCASGLFAAAGAQVTASHNPARDNGIKMCRAYAKPVGRANGLLDVRDGARTYLDRGSIPIREGGRIERLDMLDDYIDTMLRLAPLEGTRQLRVVVDAANAMAGHTVPALAKRLPTVEIIPLFFDLDGTFPHHEANPLDPANLRDLQNAVRENGADLGLAFDGDADRCIVVDERGEIVPPSAVTAMIAEAEIARSMLDGRSRPVVIGNAVSSRAVREVVEASGGEFVRTKVGHSIIKQEMADRDAVFGGEHSAHYYFREFFFADSGMLAALHVLGALERSGAQSLSSLLERYSPYAASGEINSRVDEPVNEILERVARVFVERGARRDDLDGVTLTHWDEAADPREQWWLSVRPSGTEPLVRLNVEAAEEATMQHLRDFALALVRGEAEVLGEVAPNGEGEKESNMSSDERNLEGMDWVSSLVRCPECHASLDLGKELIVCESCGCRYEREGGIPMLMSRDVSGIRD</sequence>
<evidence type="ECO:0000256" key="4">
    <source>
        <dbReference type="ARBA" id="ARBA00022723"/>
    </source>
</evidence>
<dbReference type="Pfam" id="PF02880">
    <property type="entry name" value="PGM_PMM_III"/>
    <property type="match status" value="1"/>
</dbReference>
<dbReference type="EMBL" id="CP023482">
    <property type="protein sequence ID" value="ATH96286.1"/>
    <property type="molecule type" value="Genomic_DNA"/>
</dbReference>
<dbReference type="RefSeq" id="WP_096882723.1">
    <property type="nucleotide sequence ID" value="NZ_CP023482.1"/>
</dbReference>
<dbReference type="Pfam" id="PF02879">
    <property type="entry name" value="PGM_PMM_II"/>
    <property type="match status" value="1"/>
</dbReference>
<evidence type="ECO:0000256" key="5">
    <source>
        <dbReference type="ARBA" id="ARBA00022842"/>
    </source>
</evidence>